<feature type="region of interest" description="Disordered" evidence="1">
    <location>
        <begin position="226"/>
        <end position="260"/>
    </location>
</feature>
<dbReference type="Proteomes" id="UP000075903">
    <property type="component" value="Unassembled WGS sequence"/>
</dbReference>
<dbReference type="VEuPathDB" id="VectorBase:AMEM014651"/>
<dbReference type="EnsemblMetazoa" id="AMEM014651-RA">
    <property type="protein sequence ID" value="AMEM014651-PA"/>
    <property type="gene ID" value="AMEM014651"/>
</dbReference>
<dbReference type="AlphaFoldDB" id="A0A182VGM5"/>
<feature type="region of interest" description="Disordered" evidence="1">
    <location>
        <begin position="69"/>
        <end position="117"/>
    </location>
</feature>
<feature type="region of interest" description="Disordered" evidence="1">
    <location>
        <begin position="275"/>
        <end position="370"/>
    </location>
</feature>
<evidence type="ECO:0000256" key="1">
    <source>
        <dbReference type="SAM" id="MobiDB-lite"/>
    </source>
</evidence>
<feature type="compositionally biased region" description="Basic and acidic residues" evidence="1">
    <location>
        <begin position="300"/>
        <end position="311"/>
    </location>
</feature>
<reference evidence="2" key="1">
    <citation type="submission" date="2020-05" db="UniProtKB">
        <authorList>
            <consortium name="EnsemblMetazoa"/>
        </authorList>
    </citation>
    <scope>IDENTIFICATION</scope>
    <source>
        <strain evidence="2">MAF</strain>
    </source>
</reference>
<feature type="compositionally biased region" description="Polar residues" evidence="1">
    <location>
        <begin position="160"/>
        <end position="183"/>
    </location>
</feature>
<evidence type="ECO:0000313" key="2">
    <source>
        <dbReference type="EnsemblMetazoa" id="AMEM014651-PA"/>
    </source>
</evidence>
<dbReference type="STRING" id="30066.A0A182VGM5"/>
<feature type="region of interest" description="Disordered" evidence="1">
    <location>
        <begin position="137"/>
        <end position="214"/>
    </location>
</feature>
<keyword evidence="3" id="KW-1185">Reference proteome</keyword>
<accession>A0A182VGM5</accession>
<name>A0A182VGM5_ANOME</name>
<feature type="compositionally biased region" description="Low complexity" evidence="1">
    <location>
        <begin position="107"/>
        <end position="116"/>
    </location>
</feature>
<sequence length="370" mass="37568">MTQLFAEGRVPSHAKCVESGHRTPSPPSSGCLIIDKIKQHRTTVGPVQGRGGFGLANVSPSNQIIKAAASNQSAAGAAPPTTDDGDVAAGEQPSDPSVQLRSRELPPNRNNNSPLNQCINELTTNLHSRRCVSELVAASSSSSTATSATTNPINAGEPAHQSTAAGGPAQQSTSNGPQPTANGGTPGHDVAGKEAAGRVRSASQSEAQQPLLASPSHFVTVIEVKESKGNGGSGGNVGGASDKSPQDSETPSAPKTANYENVLINTGARFGGSVENLADLPYQQQQQPHTGGVNASTFLDSKHPKPPDRSSDGGGVGVGGSFTGGGSSISERTSQLLGASAAADHKKKVPPRLDWSEISPDHPGASINSR</sequence>
<feature type="compositionally biased region" description="Low complexity" evidence="1">
    <location>
        <begin position="69"/>
        <end position="78"/>
    </location>
</feature>
<dbReference type="VEuPathDB" id="VectorBase:AMEM21_014913"/>
<protein>
    <submittedName>
        <fullName evidence="2">Uncharacterized protein</fullName>
    </submittedName>
</protein>
<evidence type="ECO:0000313" key="3">
    <source>
        <dbReference type="Proteomes" id="UP000075903"/>
    </source>
</evidence>
<feature type="compositionally biased region" description="Polar residues" evidence="1">
    <location>
        <begin position="282"/>
        <end position="299"/>
    </location>
</feature>
<feature type="compositionally biased region" description="Gly residues" evidence="1">
    <location>
        <begin position="229"/>
        <end position="238"/>
    </location>
</feature>
<organism evidence="2 3">
    <name type="scientific">Anopheles merus</name>
    <name type="common">Mosquito</name>
    <dbReference type="NCBI Taxonomy" id="30066"/>
    <lineage>
        <taxon>Eukaryota</taxon>
        <taxon>Metazoa</taxon>
        <taxon>Ecdysozoa</taxon>
        <taxon>Arthropoda</taxon>
        <taxon>Hexapoda</taxon>
        <taxon>Insecta</taxon>
        <taxon>Pterygota</taxon>
        <taxon>Neoptera</taxon>
        <taxon>Endopterygota</taxon>
        <taxon>Diptera</taxon>
        <taxon>Nematocera</taxon>
        <taxon>Culicoidea</taxon>
        <taxon>Culicidae</taxon>
        <taxon>Anophelinae</taxon>
        <taxon>Anopheles</taxon>
    </lineage>
</organism>
<proteinExistence type="predicted"/>
<feature type="compositionally biased region" description="Polar residues" evidence="1">
    <location>
        <begin position="247"/>
        <end position="259"/>
    </location>
</feature>
<feature type="compositionally biased region" description="Gly residues" evidence="1">
    <location>
        <begin position="312"/>
        <end position="327"/>
    </location>
</feature>
<feature type="compositionally biased region" description="Low complexity" evidence="1">
    <location>
        <begin position="137"/>
        <end position="150"/>
    </location>
</feature>